<comment type="caution">
    <text evidence="2">The sequence shown here is derived from an EMBL/GenBank/DDBJ whole genome shotgun (WGS) entry which is preliminary data.</text>
</comment>
<dbReference type="Proteomes" id="UP001470230">
    <property type="component" value="Unassembled WGS sequence"/>
</dbReference>
<evidence type="ECO:0000313" key="2">
    <source>
        <dbReference type="EMBL" id="KAK8852980.1"/>
    </source>
</evidence>
<protein>
    <submittedName>
        <fullName evidence="2">Uncharacterized protein</fullName>
    </submittedName>
</protein>
<gene>
    <name evidence="2" type="ORF">M9Y10_017977</name>
</gene>
<accession>A0ABR2HUW9</accession>
<feature type="region of interest" description="Disordered" evidence="1">
    <location>
        <begin position="252"/>
        <end position="308"/>
    </location>
</feature>
<evidence type="ECO:0000313" key="3">
    <source>
        <dbReference type="Proteomes" id="UP001470230"/>
    </source>
</evidence>
<keyword evidence="3" id="KW-1185">Reference proteome</keyword>
<reference evidence="2 3" key="1">
    <citation type="submission" date="2024-04" db="EMBL/GenBank/DDBJ databases">
        <title>Tritrichomonas musculus Genome.</title>
        <authorList>
            <person name="Alves-Ferreira E."/>
            <person name="Grigg M."/>
            <person name="Lorenzi H."/>
            <person name="Galac M."/>
        </authorList>
    </citation>
    <scope>NUCLEOTIDE SEQUENCE [LARGE SCALE GENOMIC DNA]</scope>
    <source>
        <strain evidence="2 3">EAF2021</strain>
    </source>
</reference>
<name>A0ABR2HUW9_9EUKA</name>
<evidence type="ECO:0000256" key="1">
    <source>
        <dbReference type="SAM" id="MobiDB-lite"/>
    </source>
</evidence>
<organism evidence="2 3">
    <name type="scientific">Tritrichomonas musculus</name>
    <dbReference type="NCBI Taxonomy" id="1915356"/>
    <lineage>
        <taxon>Eukaryota</taxon>
        <taxon>Metamonada</taxon>
        <taxon>Parabasalia</taxon>
        <taxon>Tritrichomonadida</taxon>
        <taxon>Tritrichomonadidae</taxon>
        <taxon>Tritrichomonas</taxon>
    </lineage>
</organism>
<sequence>MKQASINQIFDSSENLEFEILDDVIHYLGTIEPKFNVLVFDFENSEFCVPSTILLYTNVLNFFFLKESKQKLFERVYTILRYKDGLRRRIEGEEYKMLRRIETYTKLQDFILTGFKQTNENENAQKVENENTQKVENEKTQKVENKNDQKVENVNDVGMNNADFPLVLDEIYLNECVREYDIPSTVYFQLQIMFNYFDEKSTKFHVLELFLIALRRFKKIIVPPAFRMVRSIRAKNISLILQMRRNKIYEQKKENKNEETEDESIKTNIKEAEDKSENANKMEIDNKNENSKNKNETDDEYDEEENNNFNDFDKLPYFRTFLERSQKQYSIKLLKKENTTNSVELLPAETFWNLPKTNYLFKNGVLINKNGNENFWGKWSKVLNSKKKKKQIKTLKPSQHVNIRSNCLSPNKFKTLGASDSENPYFDTLLNIDENSRLYELFVFDENENKWHFNQDEFELLKKTILINPHNKMPLILFVNSNEDDSMEICYHLNKFCFPKESEKIVIYGSCNRNLSYFNMKNKSNETELIWPLFLFLHVPESKHDKENISTIIFQIFSFLFFIQNMVICILNPNQLDQIDFQKKLIEIINSFQFKHKDEFKKDSSLKYTNSINKFDDFEGDDDEEEIDNNDFYETDEKIDLMYRLNLEYFNKPFKYICLINDENIESKSGANFFEKELTNKIKNKKILIRSHFIGINDPTTYGPFLKALNEYSISNSFVVKEIEIIFSFLPLFELSSTYINFKQDEENLEKNLSTKVNERFDMLKNNCEQNNNDFTIMANLQKEMRSTFPLLDSSYDEICNLILLRKKEQISRENVDVIISELTKSSNKNLCYLSDIIKNEPYWTNEQLTCIHDSHANFLKEEFFNIVHGLFPKKVFIMIYADNMNILNKKINDDSKIIDSLFDEFHDMAKQKMPKVKKFVKGMNTTIKEREYEREIKARIGIEGNLEDLIEQDF</sequence>
<proteinExistence type="predicted"/>
<feature type="compositionally biased region" description="Basic and acidic residues" evidence="1">
    <location>
        <begin position="252"/>
        <end position="296"/>
    </location>
</feature>
<feature type="compositionally biased region" description="Acidic residues" evidence="1">
    <location>
        <begin position="297"/>
        <end position="306"/>
    </location>
</feature>
<dbReference type="EMBL" id="JAPFFF010000023">
    <property type="protein sequence ID" value="KAK8852980.1"/>
    <property type="molecule type" value="Genomic_DNA"/>
</dbReference>